<dbReference type="EMBL" id="JACHXN010000023">
    <property type="protein sequence ID" value="MBB3148836.1"/>
    <property type="molecule type" value="Genomic_DNA"/>
</dbReference>
<protein>
    <submittedName>
        <fullName evidence="1">Uncharacterized protein</fullName>
    </submittedName>
</protein>
<evidence type="ECO:0000313" key="1">
    <source>
        <dbReference type="EMBL" id="MBB3148836.1"/>
    </source>
</evidence>
<keyword evidence="2" id="KW-1185">Reference proteome</keyword>
<gene>
    <name evidence="1" type="ORF">FHS21_005284</name>
</gene>
<proteinExistence type="predicted"/>
<accession>A0A839UCR6</accession>
<name>A0A839UCR6_9HYPH</name>
<organism evidence="1 2">
    <name type="scientific">Phyllobacterium trifolii</name>
    <dbReference type="NCBI Taxonomy" id="300193"/>
    <lineage>
        <taxon>Bacteria</taxon>
        <taxon>Pseudomonadati</taxon>
        <taxon>Pseudomonadota</taxon>
        <taxon>Alphaproteobacteria</taxon>
        <taxon>Hyphomicrobiales</taxon>
        <taxon>Phyllobacteriaceae</taxon>
        <taxon>Phyllobacterium</taxon>
    </lineage>
</organism>
<sequence>MSPSVAHSVEFAKDGFNLERIFPIAAPFVTAANRLCPLDSTNRDPCFYPALLGYLALHFWQAATWLRPGL</sequence>
<dbReference type="AlphaFoldDB" id="A0A839UCR6"/>
<evidence type="ECO:0000313" key="2">
    <source>
        <dbReference type="Proteomes" id="UP000554520"/>
    </source>
</evidence>
<dbReference type="Proteomes" id="UP000554520">
    <property type="component" value="Unassembled WGS sequence"/>
</dbReference>
<comment type="caution">
    <text evidence="1">The sequence shown here is derived from an EMBL/GenBank/DDBJ whole genome shotgun (WGS) entry which is preliminary data.</text>
</comment>
<reference evidence="1 2" key="1">
    <citation type="submission" date="2020-08" db="EMBL/GenBank/DDBJ databases">
        <title>Genomic Encyclopedia of Type Strains, Phase III (KMG-III): the genomes of soil and plant-associated and newly described type strains.</title>
        <authorList>
            <person name="Whitman W."/>
        </authorList>
    </citation>
    <scope>NUCLEOTIDE SEQUENCE [LARGE SCALE GENOMIC DNA]</scope>
    <source>
        <strain evidence="1 2">CECT 7015</strain>
    </source>
</reference>